<protein>
    <submittedName>
        <fullName evidence="1">Uncharacterized protein</fullName>
    </submittedName>
</protein>
<evidence type="ECO:0000313" key="2">
    <source>
        <dbReference type="Proteomes" id="UP000762676"/>
    </source>
</evidence>
<proteinExistence type="predicted"/>
<comment type="caution">
    <text evidence="1">The sequence shown here is derived from an EMBL/GenBank/DDBJ whole genome shotgun (WGS) entry which is preliminary data.</text>
</comment>
<gene>
    <name evidence="1" type="ORF">ElyMa_002945100</name>
</gene>
<dbReference type="EMBL" id="BMAT01006082">
    <property type="protein sequence ID" value="GFS05727.1"/>
    <property type="molecule type" value="Genomic_DNA"/>
</dbReference>
<accession>A0AAV4I9N7</accession>
<dbReference type="Proteomes" id="UP000762676">
    <property type="component" value="Unassembled WGS sequence"/>
</dbReference>
<sequence>MAVTAVPVSDWRNVDNYTGKQYLALDAAMLCWIHLLRCQDHSSLTDLGRQCNGTFCALGDTSGIFFFCCCCDPRQSCTVIAAALMNTAVIFKSVWELQSFCSADRLCGLAVRHSL</sequence>
<reference evidence="1 2" key="1">
    <citation type="journal article" date="2021" name="Elife">
        <title>Chloroplast acquisition without the gene transfer in kleptoplastic sea slugs, Plakobranchus ocellatus.</title>
        <authorList>
            <person name="Maeda T."/>
            <person name="Takahashi S."/>
            <person name="Yoshida T."/>
            <person name="Shimamura S."/>
            <person name="Takaki Y."/>
            <person name="Nagai Y."/>
            <person name="Toyoda A."/>
            <person name="Suzuki Y."/>
            <person name="Arimoto A."/>
            <person name="Ishii H."/>
            <person name="Satoh N."/>
            <person name="Nishiyama T."/>
            <person name="Hasebe M."/>
            <person name="Maruyama T."/>
            <person name="Minagawa J."/>
            <person name="Obokata J."/>
            <person name="Shigenobu S."/>
        </authorList>
    </citation>
    <scope>NUCLEOTIDE SEQUENCE [LARGE SCALE GENOMIC DNA]</scope>
</reference>
<organism evidence="1 2">
    <name type="scientific">Elysia marginata</name>
    <dbReference type="NCBI Taxonomy" id="1093978"/>
    <lineage>
        <taxon>Eukaryota</taxon>
        <taxon>Metazoa</taxon>
        <taxon>Spiralia</taxon>
        <taxon>Lophotrochozoa</taxon>
        <taxon>Mollusca</taxon>
        <taxon>Gastropoda</taxon>
        <taxon>Heterobranchia</taxon>
        <taxon>Euthyneura</taxon>
        <taxon>Panpulmonata</taxon>
        <taxon>Sacoglossa</taxon>
        <taxon>Placobranchoidea</taxon>
        <taxon>Plakobranchidae</taxon>
        <taxon>Elysia</taxon>
    </lineage>
</organism>
<evidence type="ECO:0000313" key="1">
    <source>
        <dbReference type="EMBL" id="GFS05727.1"/>
    </source>
</evidence>
<keyword evidence="2" id="KW-1185">Reference proteome</keyword>
<name>A0AAV4I9N7_9GAST</name>
<dbReference type="AlphaFoldDB" id="A0AAV4I9N7"/>